<evidence type="ECO:0000259" key="2">
    <source>
        <dbReference type="Pfam" id="PF01979"/>
    </source>
</evidence>
<name>A0ABV8TW95_9ACTN</name>
<dbReference type="InterPro" id="IPR006680">
    <property type="entry name" value="Amidohydro-rel"/>
</dbReference>
<dbReference type="SUPFAM" id="SSF51556">
    <property type="entry name" value="Metallo-dependent hydrolases"/>
    <property type="match status" value="1"/>
</dbReference>
<protein>
    <submittedName>
        <fullName evidence="3">Formimidoylglutamate deiminase</fullName>
        <ecNumber evidence="3">3.5.3.13</ecNumber>
    </submittedName>
</protein>
<keyword evidence="1 3" id="KW-0378">Hydrolase</keyword>
<dbReference type="InterPro" id="IPR050287">
    <property type="entry name" value="MTA/SAH_deaminase"/>
</dbReference>
<dbReference type="GO" id="GO:0050416">
    <property type="term" value="F:formimidoylglutamate deiminase activity"/>
    <property type="evidence" value="ECO:0007669"/>
    <property type="project" value="UniProtKB-EC"/>
</dbReference>
<dbReference type="PANTHER" id="PTHR43794">
    <property type="entry name" value="AMINOHYDROLASE SSNA-RELATED"/>
    <property type="match status" value="1"/>
</dbReference>
<evidence type="ECO:0000313" key="3">
    <source>
        <dbReference type="EMBL" id="MFC4335040.1"/>
    </source>
</evidence>
<feature type="domain" description="Amidohydrolase-related" evidence="2">
    <location>
        <begin position="49"/>
        <end position="410"/>
    </location>
</feature>
<keyword evidence="4" id="KW-1185">Reference proteome</keyword>
<evidence type="ECO:0000256" key="1">
    <source>
        <dbReference type="ARBA" id="ARBA00022801"/>
    </source>
</evidence>
<proteinExistence type="predicted"/>
<dbReference type="SUPFAM" id="SSF51338">
    <property type="entry name" value="Composite domain of metallo-dependent hydrolases"/>
    <property type="match status" value="1"/>
</dbReference>
<reference evidence="4" key="1">
    <citation type="journal article" date="2019" name="Int. J. Syst. Evol. Microbiol.">
        <title>The Global Catalogue of Microorganisms (GCM) 10K type strain sequencing project: providing services to taxonomists for standard genome sequencing and annotation.</title>
        <authorList>
            <consortium name="The Broad Institute Genomics Platform"/>
            <consortium name="The Broad Institute Genome Sequencing Center for Infectious Disease"/>
            <person name="Wu L."/>
            <person name="Ma J."/>
        </authorList>
    </citation>
    <scope>NUCLEOTIDE SEQUENCE [LARGE SCALE GENOMIC DNA]</scope>
    <source>
        <strain evidence="4">IBRC-M 10908</strain>
    </source>
</reference>
<dbReference type="InterPro" id="IPR010252">
    <property type="entry name" value="HutF"/>
</dbReference>
<sequence>MKYFAQWAWLESGPEADVLIETKGGRIQSVAPGAPEPSGRFKRLGGLTLPGFANVHSHAFHRALRGRTWENGGTFWTWREKMYTLASRLDPDGYYRLARAVYAEMAQAGITCVGEFHYLHHPPSGGRYRDPNAMGAALIAAARDAGIRITLLDALYLQGGFGKELAPEQQRFSDGTFDKWAARLEQHRLVEGAKLGYAAHSARAVPANLFKRLAEHTEGRTLHIHLSEQTAENTECMSAYGVTPTELLRRNNLLRPETTVVHATHLTNFDITTLGEAGTSACFCPTTEIELADGIGPARALAGAGSPLNLGTDSNTFIDMLAETQALEGHQRLATNRRGHFKPRDLVAAATVNGHRSLGWDDAGVLAPGARADLVTLSLDSARTAGSAVSAVPLIAGASDITSVVADGKQIASHRQHASIDTASELAQAIAGLWNQD</sequence>
<dbReference type="EMBL" id="JBHSDK010000011">
    <property type="protein sequence ID" value="MFC4335040.1"/>
    <property type="molecule type" value="Genomic_DNA"/>
</dbReference>
<evidence type="ECO:0000313" key="4">
    <source>
        <dbReference type="Proteomes" id="UP001595823"/>
    </source>
</evidence>
<dbReference type="EC" id="3.5.3.13" evidence="3"/>
<dbReference type="NCBIfam" id="TIGR02022">
    <property type="entry name" value="hutF"/>
    <property type="match status" value="1"/>
</dbReference>
<gene>
    <name evidence="3" type="ORF">ACFPET_07500</name>
</gene>
<dbReference type="NCBIfam" id="NF006681">
    <property type="entry name" value="PRK09229.1-2"/>
    <property type="match status" value="1"/>
</dbReference>
<dbReference type="Pfam" id="PF01979">
    <property type="entry name" value="Amidohydro_1"/>
    <property type="match status" value="1"/>
</dbReference>
<dbReference type="RefSeq" id="WP_380619335.1">
    <property type="nucleotide sequence ID" value="NZ_JBHSDK010000011.1"/>
</dbReference>
<dbReference type="InterPro" id="IPR032466">
    <property type="entry name" value="Metal_Hydrolase"/>
</dbReference>
<dbReference type="InterPro" id="IPR011059">
    <property type="entry name" value="Metal-dep_hydrolase_composite"/>
</dbReference>
<dbReference type="Proteomes" id="UP001595823">
    <property type="component" value="Unassembled WGS sequence"/>
</dbReference>
<comment type="caution">
    <text evidence="3">The sequence shown here is derived from an EMBL/GenBank/DDBJ whole genome shotgun (WGS) entry which is preliminary data.</text>
</comment>
<dbReference type="PANTHER" id="PTHR43794:SF11">
    <property type="entry name" value="AMIDOHYDROLASE-RELATED DOMAIN-CONTAINING PROTEIN"/>
    <property type="match status" value="1"/>
</dbReference>
<dbReference type="Gene3D" id="2.30.40.10">
    <property type="entry name" value="Urease, subunit C, domain 1"/>
    <property type="match status" value="1"/>
</dbReference>
<accession>A0ABV8TW95</accession>
<dbReference type="Gene3D" id="3.20.20.140">
    <property type="entry name" value="Metal-dependent hydrolases"/>
    <property type="match status" value="1"/>
</dbReference>
<organism evidence="3 4">
    <name type="scientific">Salininema proteolyticum</name>
    <dbReference type="NCBI Taxonomy" id="1607685"/>
    <lineage>
        <taxon>Bacteria</taxon>
        <taxon>Bacillati</taxon>
        <taxon>Actinomycetota</taxon>
        <taxon>Actinomycetes</taxon>
        <taxon>Glycomycetales</taxon>
        <taxon>Glycomycetaceae</taxon>
        <taxon>Salininema</taxon>
    </lineage>
</organism>